<protein>
    <submittedName>
        <fullName evidence="1">Uncharacterized protein</fullName>
    </submittedName>
</protein>
<dbReference type="AlphaFoldDB" id="A0A438DXS6"/>
<proteinExistence type="predicted"/>
<organism evidence="1 2">
    <name type="scientific">Vitis vinifera</name>
    <name type="common">Grape</name>
    <dbReference type="NCBI Taxonomy" id="29760"/>
    <lineage>
        <taxon>Eukaryota</taxon>
        <taxon>Viridiplantae</taxon>
        <taxon>Streptophyta</taxon>
        <taxon>Embryophyta</taxon>
        <taxon>Tracheophyta</taxon>
        <taxon>Spermatophyta</taxon>
        <taxon>Magnoliopsida</taxon>
        <taxon>eudicotyledons</taxon>
        <taxon>Gunneridae</taxon>
        <taxon>Pentapetalae</taxon>
        <taxon>rosids</taxon>
        <taxon>Vitales</taxon>
        <taxon>Vitaceae</taxon>
        <taxon>Viteae</taxon>
        <taxon>Vitis</taxon>
    </lineage>
</organism>
<evidence type="ECO:0000313" key="1">
    <source>
        <dbReference type="EMBL" id="RVW40293.1"/>
    </source>
</evidence>
<dbReference type="Proteomes" id="UP000288805">
    <property type="component" value="Unassembled WGS sequence"/>
</dbReference>
<name>A0A438DXS6_VITVI</name>
<accession>A0A438DXS6</accession>
<evidence type="ECO:0000313" key="2">
    <source>
        <dbReference type="Proteomes" id="UP000288805"/>
    </source>
</evidence>
<dbReference type="EMBL" id="QGNW01001462">
    <property type="protein sequence ID" value="RVW40293.1"/>
    <property type="molecule type" value="Genomic_DNA"/>
</dbReference>
<sequence length="129" mass="14733">MKARLGPQEKKALASPRILEALKARLGQLNDEASPSRLPQCSVLELPPINNPTTKAPFGSISRQLDDMLFTSFGPHIINYELPRGFQVPKFTMYDRIIDHFDYLIHFLDVPLCKVFMVNLHGLTLSWFH</sequence>
<reference evidence="1 2" key="1">
    <citation type="journal article" date="2018" name="PLoS Genet.">
        <title>Population sequencing reveals clonal diversity and ancestral inbreeding in the grapevine cultivar Chardonnay.</title>
        <authorList>
            <person name="Roach M.J."/>
            <person name="Johnson D.L."/>
            <person name="Bohlmann J."/>
            <person name="van Vuuren H.J."/>
            <person name="Jones S.J."/>
            <person name="Pretorius I.S."/>
            <person name="Schmidt S.A."/>
            <person name="Borneman A.R."/>
        </authorList>
    </citation>
    <scope>NUCLEOTIDE SEQUENCE [LARGE SCALE GENOMIC DNA]</scope>
    <source>
        <strain evidence="2">cv. Chardonnay</strain>
        <tissue evidence="1">Leaf</tissue>
    </source>
</reference>
<gene>
    <name evidence="1" type="ORF">CK203_082785</name>
</gene>
<comment type="caution">
    <text evidence="1">The sequence shown here is derived from an EMBL/GenBank/DDBJ whole genome shotgun (WGS) entry which is preliminary data.</text>
</comment>